<organism evidence="2 3">
    <name type="scientific">Exophiala oligosperma</name>
    <dbReference type="NCBI Taxonomy" id="215243"/>
    <lineage>
        <taxon>Eukaryota</taxon>
        <taxon>Fungi</taxon>
        <taxon>Dikarya</taxon>
        <taxon>Ascomycota</taxon>
        <taxon>Pezizomycotina</taxon>
        <taxon>Eurotiomycetes</taxon>
        <taxon>Chaetothyriomycetidae</taxon>
        <taxon>Chaetothyriales</taxon>
        <taxon>Herpotrichiellaceae</taxon>
        <taxon>Exophiala</taxon>
    </lineage>
</organism>
<sequence>MAFHDRGFASTGTQSAFSTHPKPSPGTAMPENDFQKDLDAFRHTVSAACTSLLAKHNDRHIYGSNTLEAYQMLQGQHLDLQDTVRKLMEHQKDLERQLEQSGQLICHLQQRLDQLCIGASSPQPDSIEENENAHLRLRILELESDLEVWKDRCRTAQISGQAAVSAYEMRRVKKEYEDGDIKTSPTLKASDSSISLLLLDNDCSPEVQKKKKDKRRRNMS</sequence>
<evidence type="ECO:0000256" key="1">
    <source>
        <dbReference type="SAM" id="MobiDB-lite"/>
    </source>
</evidence>
<dbReference type="EMBL" id="KN847370">
    <property type="protein sequence ID" value="KIW36175.1"/>
    <property type="molecule type" value="Genomic_DNA"/>
</dbReference>
<feature type="region of interest" description="Disordered" evidence="1">
    <location>
        <begin position="1"/>
        <end position="33"/>
    </location>
</feature>
<dbReference type="HOGENOM" id="CLU_1256015_0_0_1"/>
<dbReference type="RefSeq" id="XP_016256391.1">
    <property type="nucleotide sequence ID" value="XM_016413231.1"/>
</dbReference>
<dbReference type="GeneID" id="27363613"/>
<evidence type="ECO:0000313" key="2">
    <source>
        <dbReference type="EMBL" id="KIW36175.1"/>
    </source>
</evidence>
<reference evidence="2 3" key="1">
    <citation type="submission" date="2015-01" db="EMBL/GenBank/DDBJ databases">
        <title>The Genome Sequence of Exophiala oligosperma CBS72588.</title>
        <authorList>
            <consortium name="The Broad Institute Genomics Platform"/>
            <person name="Cuomo C."/>
            <person name="de Hoog S."/>
            <person name="Gorbushina A."/>
            <person name="Stielow B."/>
            <person name="Teixiera M."/>
            <person name="Abouelleil A."/>
            <person name="Chapman S.B."/>
            <person name="Priest M."/>
            <person name="Young S.K."/>
            <person name="Wortman J."/>
            <person name="Nusbaum C."/>
            <person name="Birren B."/>
        </authorList>
    </citation>
    <scope>NUCLEOTIDE SEQUENCE [LARGE SCALE GENOMIC DNA]</scope>
    <source>
        <strain evidence="2 3">CBS 72588</strain>
    </source>
</reference>
<evidence type="ECO:0000313" key="3">
    <source>
        <dbReference type="Proteomes" id="UP000053342"/>
    </source>
</evidence>
<name>A0A0D2D1T7_9EURO</name>
<dbReference type="VEuPathDB" id="FungiDB:PV06_11539"/>
<dbReference type="Proteomes" id="UP000053342">
    <property type="component" value="Unassembled WGS sequence"/>
</dbReference>
<proteinExistence type="predicted"/>
<gene>
    <name evidence="2" type="ORF">PV06_11539</name>
</gene>
<accession>A0A0D2D1T7</accession>
<protein>
    <submittedName>
        <fullName evidence="2">Uncharacterized protein</fullName>
    </submittedName>
</protein>
<dbReference type="AlphaFoldDB" id="A0A0D2D1T7"/>
<keyword evidence="3" id="KW-1185">Reference proteome</keyword>